<sequence length="70" mass="7833">GKRVRVLSDSGATHNYIDASLVERRGSQTKDFEGFNRVLANGESLQCTWLVPQVSIMMGNYTVTNVFHMV</sequence>
<feature type="non-terminal residue" evidence="1">
    <location>
        <position position="1"/>
    </location>
</feature>
<dbReference type="InterPro" id="IPR001969">
    <property type="entry name" value="Aspartic_peptidase_AS"/>
</dbReference>
<dbReference type="GO" id="GO:0006508">
    <property type="term" value="P:proteolysis"/>
    <property type="evidence" value="ECO:0007669"/>
    <property type="project" value="InterPro"/>
</dbReference>
<evidence type="ECO:0000313" key="2">
    <source>
        <dbReference type="Proteomes" id="UP000824469"/>
    </source>
</evidence>
<keyword evidence="2" id="KW-1185">Reference proteome</keyword>
<dbReference type="Pfam" id="PF13650">
    <property type="entry name" value="Asp_protease_2"/>
    <property type="match status" value="1"/>
</dbReference>
<dbReference type="AlphaFoldDB" id="A0AA38F9G0"/>
<dbReference type="InterPro" id="IPR021109">
    <property type="entry name" value="Peptidase_aspartic_dom_sf"/>
</dbReference>
<dbReference type="Gene3D" id="2.40.70.10">
    <property type="entry name" value="Acid Proteases"/>
    <property type="match status" value="1"/>
</dbReference>
<dbReference type="PROSITE" id="PS00141">
    <property type="entry name" value="ASP_PROTEASE"/>
    <property type="match status" value="1"/>
</dbReference>
<evidence type="ECO:0000313" key="1">
    <source>
        <dbReference type="EMBL" id="KAH9297414.1"/>
    </source>
</evidence>
<organism evidence="1 2">
    <name type="scientific">Taxus chinensis</name>
    <name type="common">Chinese yew</name>
    <name type="synonym">Taxus wallichiana var. chinensis</name>
    <dbReference type="NCBI Taxonomy" id="29808"/>
    <lineage>
        <taxon>Eukaryota</taxon>
        <taxon>Viridiplantae</taxon>
        <taxon>Streptophyta</taxon>
        <taxon>Embryophyta</taxon>
        <taxon>Tracheophyta</taxon>
        <taxon>Spermatophyta</taxon>
        <taxon>Pinopsida</taxon>
        <taxon>Pinidae</taxon>
        <taxon>Conifers II</taxon>
        <taxon>Cupressales</taxon>
        <taxon>Taxaceae</taxon>
        <taxon>Taxus</taxon>
    </lineage>
</organism>
<dbReference type="GO" id="GO:0004190">
    <property type="term" value="F:aspartic-type endopeptidase activity"/>
    <property type="evidence" value="ECO:0007669"/>
    <property type="project" value="InterPro"/>
</dbReference>
<proteinExistence type="predicted"/>
<dbReference type="EMBL" id="JAHRHJ020000010">
    <property type="protein sequence ID" value="KAH9297414.1"/>
    <property type="molecule type" value="Genomic_DNA"/>
</dbReference>
<feature type="non-terminal residue" evidence="1">
    <location>
        <position position="70"/>
    </location>
</feature>
<protein>
    <submittedName>
        <fullName evidence="1">Uncharacterized protein</fullName>
    </submittedName>
</protein>
<dbReference type="Proteomes" id="UP000824469">
    <property type="component" value="Unassembled WGS sequence"/>
</dbReference>
<accession>A0AA38F9G0</accession>
<gene>
    <name evidence="1" type="ORF">KI387_029096</name>
</gene>
<name>A0AA38F9G0_TAXCH</name>
<dbReference type="SUPFAM" id="SSF50630">
    <property type="entry name" value="Acid proteases"/>
    <property type="match status" value="1"/>
</dbReference>
<dbReference type="CDD" id="cd00303">
    <property type="entry name" value="retropepsin_like"/>
    <property type="match status" value="1"/>
</dbReference>
<reference evidence="1 2" key="1">
    <citation type="journal article" date="2021" name="Nat. Plants">
        <title>The Taxus genome provides insights into paclitaxel biosynthesis.</title>
        <authorList>
            <person name="Xiong X."/>
            <person name="Gou J."/>
            <person name="Liao Q."/>
            <person name="Li Y."/>
            <person name="Zhou Q."/>
            <person name="Bi G."/>
            <person name="Li C."/>
            <person name="Du R."/>
            <person name="Wang X."/>
            <person name="Sun T."/>
            <person name="Guo L."/>
            <person name="Liang H."/>
            <person name="Lu P."/>
            <person name="Wu Y."/>
            <person name="Zhang Z."/>
            <person name="Ro D.K."/>
            <person name="Shang Y."/>
            <person name="Huang S."/>
            <person name="Yan J."/>
        </authorList>
    </citation>
    <scope>NUCLEOTIDE SEQUENCE [LARGE SCALE GENOMIC DNA]</scope>
    <source>
        <strain evidence="1">Ta-2019</strain>
    </source>
</reference>
<comment type="caution">
    <text evidence="1">The sequence shown here is derived from an EMBL/GenBank/DDBJ whole genome shotgun (WGS) entry which is preliminary data.</text>
</comment>